<dbReference type="HOGENOM" id="CLU_000288_38_2_1"/>
<dbReference type="GO" id="GO:0004674">
    <property type="term" value="F:protein serine/threonine kinase activity"/>
    <property type="evidence" value="ECO:0007669"/>
    <property type="project" value="UniProtKB-KW"/>
</dbReference>
<dbReference type="Proteomes" id="UP000032141">
    <property type="component" value="Chromosome C5"/>
</dbReference>
<sequence>MSISILLITTIVFFFVVGLPLCFSVDQRYEKCLSSPLRCGHKPSVFSNNITYPFWGADIDKPVYCGRPPFELSCNDDYQTLTLEIADLMLRVVSTKQENNTITVADESLFEDGGCPKTWDFNGDDQFTLNPNTEKMDLHTCSDPNISTTSLPNITCTGSDGYKITYLFLPPNVSDHGYKKAGEIPVLKSAKNALHDFETTLMEALQGGFELRYIIDDQVCRDCTNSTGVCGSDSTSGKFRCLCPDRPHKSSCKDEG</sequence>
<dbReference type="Gramene" id="Bo5g025340.1">
    <property type="protein sequence ID" value="Bo5g025340.1"/>
    <property type="gene ID" value="Bo5g025340"/>
</dbReference>
<evidence type="ECO:0000256" key="8">
    <source>
        <dbReference type="ARBA" id="ARBA00047899"/>
    </source>
</evidence>
<dbReference type="GO" id="GO:0016020">
    <property type="term" value="C:membrane"/>
    <property type="evidence" value="ECO:0007669"/>
    <property type="project" value="UniProtKB-SubCell"/>
</dbReference>
<keyword evidence="6" id="KW-0472">Membrane</keyword>
<name>A0A0D3CB72_BRAOL</name>
<evidence type="ECO:0000256" key="5">
    <source>
        <dbReference type="ARBA" id="ARBA00022989"/>
    </source>
</evidence>
<evidence type="ECO:0000313" key="14">
    <source>
        <dbReference type="Proteomes" id="UP000032141"/>
    </source>
</evidence>
<keyword evidence="5" id="KW-1133">Transmembrane helix</keyword>
<accession>A0A0D3CB72</accession>
<keyword evidence="3" id="KW-0812">Transmembrane</keyword>
<evidence type="ECO:0000256" key="6">
    <source>
        <dbReference type="ARBA" id="ARBA00023136"/>
    </source>
</evidence>
<comment type="subcellular location">
    <subcellularLocation>
        <location evidence="1">Membrane</location>
        <topology evidence="1">Single-pass type I membrane protein</topology>
    </subcellularLocation>
</comment>
<evidence type="ECO:0000259" key="11">
    <source>
        <dbReference type="Pfam" id="PF13947"/>
    </source>
</evidence>
<organism evidence="13 14">
    <name type="scientific">Brassica oleracea var. oleracea</name>
    <dbReference type="NCBI Taxonomy" id="109376"/>
    <lineage>
        <taxon>Eukaryota</taxon>
        <taxon>Viridiplantae</taxon>
        <taxon>Streptophyta</taxon>
        <taxon>Embryophyta</taxon>
        <taxon>Tracheophyta</taxon>
        <taxon>Spermatophyta</taxon>
        <taxon>Magnoliopsida</taxon>
        <taxon>eudicotyledons</taxon>
        <taxon>Gunneridae</taxon>
        <taxon>Pentapetalae</taxon>
        <taxon>rosids</taxon>
        <taxon>malvids</taxon>
        <taxon>Brassicales</taxon>
        <taxon>Brassicaceae</taxon>
        <taxon>Brassiceae</taxon>
        <taxon>Brassica</taxon>
    </lineage>
</organism>
<dbReference type="OMA" id="WGADIDK"/>
<dbReference type="InterPro" id="IPR032872">
    <property type="entry name" value="WAK_assoc_C"/>
</dbReference>
<evidence type="ECO:0000256" key="10">
    <source>
        <dbReference type="SAM" id="SignalP"/>
    </source>
</evidence>
<feature type="chain" id="PRO_5002258511" description="non-specific serine/threonine protein kinase" evidence="10">
    <location>
        <begin position="19"/>
        <end position="256"/>
    </location>
</feature>
<dbReference type="AlphaFoldDB" id="A0A0D3CB72"/>
<feature type="domain" description="Wall-associated receptor kinase C-terminal" evidence="12">
    <location>
        <begin position="180"/>
        <end position="246"/>
    </location>
</feature>
<dbReference type="PANTHER" id="PTHR33138">
    <property type="entry name" value="OS01G0690200 PROTEIN"/>
    <property type="match status" value="1"/>
</dbReference>
<proteinExistence type="predicted"/>
<evidence type="ECO:0000256" key="1">
    <source>
        <dbReference type="ARBA" id="ARBA00004479"/>
    </source>
</evidence>
<dbReference type="Pfam" id="PF14380">
    <property type="entry name" value="WAK_assoc"/>
    <property type="match status" value="1"/>
</dbReference>
<dbReference type="eggNOG" id="KOG1187">
    <property type="taxonomic scope" value="Eukaryota"/>
</dbReference>
<keyword evidence="7" id="KW-0325">Glycoprotein</keyword>
<evidence type="ECO:0000256" key="2">
    <source>
        <dbReference type="ARBA" id="ARBA00012513"/>
    </source>
</evidence>
<evidence type="ECO:0000256" key="9">
    <source>
        <dbReference type="ARBA" id="ARBA00048679"/>
    </source>
</evidence>
<evidence type="ECO:0000313" key="13">
    <source>
        <dbReference type="EnsemblPlants" id="Bo5g025340.1"/>
    </source>
</evidence>
<keyword evidence="14" id="KW-1185">Reference proteome</keyword>
<dbReference type="EC" id="2.7.11.1" evidence="2"/>
<evidence type="ECO:0000259" key="12">
    <source>
        <dbReference type="Pfam" id="PF14380"/>
    </source>
</evidence>
<evidence type="ECO:0000256" key="4">
    <source>
        <dbReference type="ARBA" id="ARBA00022729"/>
    </source>
</evidence>
<dbReference type="GO" id="GO:0030247">
    <property type="term" value="F:polysaccharide binding"/>
    <property type="evidence" value="ECO:0007669"/>
    <property type="project" value="InterPro"/>
</dbReference>
<dbReference type="EnsemblPlants" id="Bo5g025340.1">
    <property type="protein sequence ID" value="Bo5g025340.1"/>
    <property type="gene ID" value="Bo5g025340"/>
</dbReference>
<comment type="catalytic activity">
    <reaction evidence="8">
        <text>L-threonyl-[protein] + ATP = O-phospho-L-threonyl-[protein] + ADP + H(+)</text>
        <dbReference type="Rhea" id="RHEA:46608"/>
        <dbReference type="Rhea" id="RHEA-COMP:11060"/>
        <dbReference type="Rhea" id="RHEA-COMP:11605"/>
        <dbReference type="ChEBI" id="CHEBI:15378"/>
        <dbReference type="ChEBI" id="CHEBI:30013"/>
        <dbReference type="ChEBI" id="CHEBI:30616"/>
        <dbReference type="ChEBI" id="CHEBI:61977"/>
        <dbReference type="ChEBI" id="CHEBI:456216"/>
        <dbReference type="EC" id="2.7.11.1"/>
    </reaction>
</comment>
<dbReference type="STRING" id="109376.A0A0D3CB72"/>
<reference evidence="13" key="2">
    <citation type="submission" date="2015-03" db="UniProtKB">
        <authorList>
            <consortium name="EnsemblPlants"/>
        </authorList>
    </citation>
    <scope>IDENTIFICATION</scope>
</reference>
<dbReference type="PANTHER" id="PTHR33138:SF76">
    <property type="entry name" value="WALL-ASSOCIATED RECEPTOR KINASE CARBOXY-TERMINAL PROTEIN"/>
    <property type="match status" value="1"/>
</dbReference>
<comment type="catalytic activity">
    <reaction evidence="9">
        <text>L-seryl-[protein] + ATP = O-phospho-L-seryl-[protein] + ADP + H(+)</text>
        <dbReference type="Rhea" id="RHEA:17989"/>
        <dbReference type="Rhea" id="RHEA-COMP:9863"/>
        <dbReference type="Rhea" id="RHEA-COMP:11604"/>
        <dbReference type="ChEBI" id="CHEBI:15378"/>
        <dbReference type="ChEBI" id="CHEBI:29999"/>
        <dbReference type="ChEBI" id="CHEBI:30616"/>
        <dbReference type="ChEBI" id="CHEBI:83421"/>
        <dbReference type="ChEBI" id="CHEBI:456216"/>
        <dbReference type="EC" id="2.7.11.1"/>
    </reaction>
</comment>
<feature type="signal peptide" evidence="10">
    <location>
        <begin position="1"/>
        <end position="18"/>
    </location>
</feature>
<protein>
    <recommendedName>
        <fullName evidence="2">non-specific serine/threonine protein kinase</fullName>
        <ecNumber evidence="2">2.7.11.1</ecNumber>
    </recommendedName>
</protein>
<evidence type="ECO:0000256" key="7">
    <source>
        <dbReference type="ARBA" id="ARBA00023180"/>
    </source>
</evidence>
<dbReference type="Pfam" id="PF13947">
    <property type="entry name" value="GUB_WAK_bind"/>
    <property type="match status" value="1"/>
</dbReference>
<keyword evidence="4 10" id="KW-0732">Signal</keyword>
<dbReference type="InterPro" id="IPR025287">
    <property type="entry name" value="WAK_GUB"/>
</dbReference>
<reference evidence="13 14" key="1">
    <citation type="journal article" date="2014" name="Genome Biol.">
        <title>Transcriptome and methylome profiling reveals relics of genome dominance in the mesopolyploid Brassica oleracea.</title>
        <authorList>
            <person name="Parkin I.A."/>
            <person name="Koh C."/>
            <person name="Tang H."/>
            <person name="Robinson S.J."/>
            <person name="Kagale S."/>
            <person name="Clarke W.E."/>
            <person name="Town C.D."/>
            <person name="Nixon J."/>
            <person name="Krishnakumar V."/>
            <person name="Bidwell S.L."/>
            <person name="Denoeud F."/>
            <person name="Belcram H."/>
            <person name="Links M.G."/>
            <person name="Just J."/>
            <person name="Clarke C."/>
            <person name="Bender T."/>
            <person name="Huebert T."/>
            <person name="Mason A.S."/>
            <person name="Pires J.C."/>
            <person name="Barker G."/>
            <person name="Moore J."/>
            <person name="Walley P.G."/>
            <person name="Manoli S."/>
            <person name="Batley J."/>
            <person name="Edwards D."/>
            <person name="Nelson M.N."/>
            <person name="Wang X."/>
            <person name="Paterson A.H."/>
            <person name="King G."/>
            <person name="Bancroft I."/>
            <person name="Chalhoub B."/>
            <person name="Sharpe A.G."/>
        </authorList>
    </citation>
    <scope>NUCLEOTIDE SEQUENCE</scope>
    <source>
        <strain evidence="13 14">cv. TO1000</strain>
    </source>
</reference>
<feature type="domain" description="Wall-associated receptor kinase galacturonan-binding" evidence="11">
    <location>
        <begin position="38"/>
        <end position="106"/>
    </location>
</feature>
<evidence type="ECO:0000256" key="3">
    <source>
        <dbReference type="ARBA" id="ARBA00022692"/>
    </source>
</evidence>